<dbReference type="InterPro" id="IPR000620">
    <property type="entry name" value="EamA_dom"/>
</dbReference>
<sequence length="309" mass="34560">MLEEDKKIAIDSKGIGVLYGILAYTAWGLLPLYWKLLKQITAFEILAHRIVWSFVFVVVLVLISSNWIMIKKVIHDRKKILFITINAFTITLNWGTYIWAVNAGHVLETSLGYYINPLVTVLLGMVFLKEKLNNGQKIALGLAFIGVMLMTIHYGKTPWIALILASSFGFYGLIKKIVHVDSVTGLTLETAIILPFALGFILFKQWNGLGALGNLSVFTTILLLLSGVATAIPLLWFAKSAERIELSTLGFLQYISPTITLLLGIFIFHEQFSRAHLIGFGFIWAALVIYSFSKTSFKKAQPMIINTKV</sequence>
<feature type="transmembrane region" description="Helical" evidence="8">
    <location>
        <begin position="249"/>
        <end position="269"/>
    </location>
</feature>
<dbReference type="InterPro" id="IPR004626">
    <property type="entry name" value="RarD"/>
</dbReference>
<keyword evidence="6 8" id="KW-1133">Transmembrane helix</keyword>
<keyword evidence="5 8" id="KW-0812">Transmembrane</keyword>
<comment type="subcellular location">
    <subcellularLocation>
        <location evidence="1">Cell membrane</location>
        <topology evidence="1">Multi-pass membrane protein</topology>
    </subcellularLocation>
</comment>
<reference evidence="10 11" key="1">
    <citation type="submission" date="2019-03" db="EMBL/GenBank/DDBJ databases">
        <title>Genomic Encyclopedia of Type Strains, Phase IV (KMG-IV): sequencing the most valuable type-strain genomes for metagenomic binning, comparative biology and taxonomic classification.</title>
        <authorList>
            <person name="Goeker M."/>
        </authorList>
    </citation>
    <scope>NUCLEOTIDE SEQUENCE [LARGE SCALE GENOMIC DNA]</scope>
    <source>
        <strain evidence="10 11">DSM 23802</strain>
    </source>
</reference>
<dbReference type="AlphaFoldDB" id="A0A4R3KL63"/>
<dbReference type="Proteomes" id="UP000295788">
    <property type="component" value="Unassembled WGS sequence"/>
</dbReference>
<feature type="transmembrane region" description="Helical" evidence="8">
    <location>
        <begin position="215"/>
        <end position="237"/>
    </location>
</feature>
<evidence type="ECO:0000256" key="5">
    <source>
        <dbReference type="ARBA" id="ARBA00022692"/>
    </source>
</evidence>
<feature type="transmembrane region" description="Helical" evidence="8">
    <location>
        <begin position="135"/>
        <end position="152"/>
    </location>
</feature>
<feature type="transmembrane region" description="Helical" evidence="8">
    <location>
        <begin position="186"/>
        <end position="203"/>
    </location>
</feature>
<feature type="transmembrane region" description="Helical" evidence="8">
    <location>
        <begin position="111"/>
        <end position="128"/>
    </location>
</feature>
<evidence type="ECO:0000256" key="2">
    <source>
        <dbReference type="ARBA" id="ARBA00007362"/>
    </source>
</evidence>
<dbReference type="GO" id="GO:0005886">
    <property type="term" value="C:plasma membrane"/>
    <property type="evidence" value="ECO:0007669"/>
    <property type="project" value="UniProtKB-SubCell"/>
</dbReference>
<protein>
    <submittedName>
        <fullName evidence="10">Chloramphenicol-sensitive protein RarD</fullName>
    </submittedName>
</protein>
<evidence type="ECO:0000256" key="8">
    <source>
        <dbReference type="SAM" id="Phobius"/>
    </source>
</evidence>
<evidence type="ECO:0000313" key="10">
    <source>
        <dbReference type="EMBL" id="TCS84477.1"/>
    </source>
</evidence>
<keyword evidence="4" id="KW-1003">Cell membrane</keyword>
<evidence type="ECO:0000256" key="3">
    <source>
        <dbReference type="ARBA" id="ARBA00022448"/>
    </source>
</evidence>
<keyword evidence="7 8" id="KW-0472">Membrane</keyword>
<comment type="similarity">
    <text evidence="2">Belongs to the EamA transporter family.</text>
</comment>
<dbReference type="Pfam" id="PF00892">
    <property type="entry name" value="EamA"/>
    <property type="match status" value="2"/>
</dbReference>
<accession>A0A4R3KL63</accession>
<dbReference type="PANTHER" id="PTHR22911:SF137">
    <property type="entry name" value="SOLUTE CARRIER FAMILY 35 MEMBER G2-RELATED"/>
    <property type="match status" value="1"/>
</dbReference>
<evidence type="ECO:0000256" key="7">
    <source>
        <dbReference type="ARBA" id="ARBA00023136"/>
    </source>
</evidence>
<feature type="domain" description="EamA" evidence="9">
    <location>
        <begin position="15"/>
        <end position="151"/>
    </location>
</feature>
<feature type="domain" description="EamA" evidence="9">
    <location>
        <begin position="160"/>
        <end position="291"/>
    </location>
</feature>
<name>A0A4R3KL63_9BACI</name>
<evidence type="ECO:0000313" key="11">
    <source>
        <dbReference type="Proteomes" id="UP000295788"/>
    </source>
</evidence>
<dbReference type="EMBL" id="SMAB01000001">
    <property type="protein sequence ID" value="TCS84477.1"/>
    <property type="molecule type" value="Genomic_DNA"/>
</dbReference>
<dbReference type="PANTHER" id="PTHR22911">
    <property type="entry name" value="ACYL-MALONYL CONDENSING ENZYME-RELATED"/>
    <property type="match status" value="1"/>
</dbReference>
<dbReference type="RefSeq" id="WP_132766713.1">
    <property type="nucleotide sequence ID" value="NZ_SMAB01000001.1"/>
</dbReference>
<evidence type="ECO:0000256" key="4">
    <source>
        <dbReference type="ARBA" id="ARBA00022475"/>
    </source>
</evidence>
<proteinExistence type="inferred from homology"/>
<feature type="transmembrane region" description="Helical" evidence="8">
    <location>
        <begin position="46"/>
        <end position="68"/>
    </location>
</feature>
<dbReference type="OrthoDB" id="369870at2"/>
<gene>
    <name evidence="10" type="ORF">EDD72_101141</name>
</gene>
<keyword evidence="11" id="KW-1185">Reference proteome</keyword>
<dbReference type="InterPro" id="IPR037185">
    <property type="entry name" value="EmrE-like"/>
</dbReference>
<dbReference type="NCBIfam" id="TIGR00688">
    <property type="entry name" value="rarD"/>
    <property type="match status" value="1"/>
</dbReference>
<evidence type="ECO:0000256" key="6">
    <source>
        <dbReference type="ARBA" id="ARBA00022989"/>
    </source>
</evidence>
<feature type="transmembrane region" description="Helical" evidence="8">
    <location>
        <begin position="275"/>
        <end position="293"/>
    </location>
</feature>
<dbReference type="SUPFAM" id="SSF103481">
    <property type="entry name" value="Multidrug resistance efflux transporter EmrE"/>
    <property type="match status" value="2"/>
</dbReference>
<evidence type="ECO:0000259" key="9">
    <source>
        <dbReference type="Pfam" id="PF00892"/>
    </source>
</evidence>
<keyword evidence="3" id="KW-0813">Transport</keyword>
<organism evidence="10 11">
    <name type="scientific">Tepidibacillus fermentans</name>
    <dbReference type="NCBI Taxonomy" id="1281767"/>
    <lineage>
        <taxon>Bacteria</taxon>
        <taxon>Bacillati</taxon>
        <taxon>Bacillota</taxon>
        <taxon>Bacilli</taxon>
        <taxon>Bacillales</taxon>
        <taxon>Bacillaceae</taxon>
        <taxon>Tepidibacillus</taxon>
    </lineage>
</organism>
<comment type="caution">
    <text evidence="10">The sequence shown here is derived from an EMBL/GenBank/DDBJ whole genome shotgun (WGS) entry which is preliminary data.</text>
</comment>
<feature type="transmembrane region" description="Helical" evidence="8">
    <location>
        <begin position="16"/>
        <end position="34"/>
    </location>
</feature>
<evidence type="ECO:0000256" key="1">
    <source>
        <dbReference type="ARBA" id="ARBA00004651"/>
    </source>
</evidence>
<feature type="transmembrane region" description="Helical" evidence="8">
    <location>
        <begin position="80"/>
        <end position="99"/>
    </location>
</feature>